<dbReference type="Pfam" id="PF14542">
    <property type="entry name" value="Acetyltransf_CG"/>
    <property type="match status" value="1"/>
</dbReference>
<dbReference type="Gene3D" id="3.40.630.30">
    <property type="match status" value="1"/>
</dbReference>
<evidence type="ECO:0000313" key="2">
    <source>
        <dbReference type="EMBL" id="MBG6084268.1"/>
    </source>
</evidence>
<evidence type="ECO:0000259" key="1">
    <source>
        <dbReference type="PROSITE" id="PS51729"/>
    </source>
</evidence>
<dbReference type="PANTHER" id="PTHR31435:SF10">
    <property type="entry name" value="BSR4717 PROTEIN"/>
    <property type="match status" value="1"/>
</dbReference>
<sequence>MTEHGTTFTVHHDSRARQFQLLDDATGQVVGRAHYLPHGPAADQRVFFHTVVEDAYSGRGLAHVLGRGALEATIADGLKIVPVCPFIKGFIAKHSDEFGEHAVPVKPAHLEAVRGAGATED</sequence>
<protein>
    <submittedName>
        <fullName evidence="2">GNAT family acetyltransferase</fullName>
    </submittedName>
</protein>
<keyword evidence="3" id="KW-1185">Reference proteome</keyword>
<dbReference type="AlphaFoldDB" id="A0A931D931"/>
<dbReference type="EMBL" id="JADOTZ010000001">
    <property type="protein sequence ID" value="MBG6084268.1"/>
    <property type="molecule type" value="Genomic_DNA"/>
</dbReference>
<dbReference type="SUPFAM" id="SSF55729">
    <property type="entry name" value="Acyl-CoA N-acyltransferases (Nat)"/>
    <property type="match status" value="1"/>
</dbReference>
<reference evidence="2" key="1">
    <citation type="submission" date="2020-11" db="EMBL/GenBank/DDBJ databases">
        <title>Sequencing the genomes of 1000 actinobacteria strains.</title>
        <authorList>
            <person name="Klenk H.-P."/>
        </authorList>
    </citation>
    <scope>NUCLEOTIDE SEQUENCE</scope>
    <source>
        <strain evidence="2">DSM 26152</strain>
    </source>
</reference>
<evidence type="ECO:0000313" key="3">
    <source>
        <dbReference type="Proteomes" id="UP000625033"/>
    </source>
</evidence>
<dbReference type="PANTHER" id="PTHR31435">
    <property type="entry name" value="PROTEIN NATD1"/>
    <property type="match status" value="1"/>
</dbReference>
<gene>
    <name evidence="2" type="ORF">IW252_001035</name>
</gene>
<comment type="caution">
    <text evidence="2">The sequence shown here is derived from an EMBL/GenBank/DDBJ whole genome shotgun (WGS) entry which is preliminary data.</text>
</comment>
<dbReference type="Proteomes" id="UP000625033">
    <property type="component" value="Unassembled WGS sequence"/>
</dbReference>
<proteinExistence type="predicted"/>
<dbReference type="RefSeq" id="WP_196835603.1">
    <property type="nucleotide sequence ID" value="NZ_JADOTZ010000001.1"/>
</dbReference>
<accession>A0A931D931</accession>
<dbReference type="PROSITE" id="PS51729">
    <property type="entry name" value="GNAT_YJDJ"/>
    <property type="match status" value="1"/>
</dbReference>
<dbReference type="InterPro" id="IPR031165">
    <property type="entry name" value="GNAT_YJDJ"/>
</dbReference>
<name>A0A931D931_9MICC</name>
<organism evidence="2 3">
    <name type="scientific">Zhihengliuella flava</name>
    <dbReference type="NCBI Taxonomy" id="1285193"/>
    <lineage>
        <taxon>Bacteria</taxon>
        <taxon>Bacillati</taxon>
        <taxon>Actinomycetota</taxon>
        <taxon>Actinomycetes</taxon>
        <taxon>Micrococcales</taxon>
        <taxon>Micrococcaceae</taxon>
        <taxon>Zhihengliuella</taxon>
    </lineage>
</organism>
<feature type="domain" description="N-acetyltransferase" evidence="1">
    <location>
        <begin position="11"/>
        <end position="103"/>
    </location>
</feature>
<dbReference type="InterPro" id="IPR045057">
    <property type="entry name" value="Gcn5-rel_NAT"/>
</dbReference>
<dbReference type="InterPro" id="IPR016181">
    <property type="entry name" value="Acyl_CoA_acyltransferase"/>
</dbReference>